<evidence type="ECO:0000313" key="3">
    <source>
        <dbReference type="Proteomes" id="UP000054815"/>
    </source>
</evidence>
<evidence type="ECO:0000313" key="1">
    <source>
        <dbReference type="EMBL" id="KRX92758.1"/>
    </source>
</evidence>
<name>A0A0V0XXL6_TRIPS</name>
<dbReference type="EMBL" id="JYDT01000033">
    <property type="protein sequence ID" value="KRY89242.1"/>
    <property type="molecule type" value="Genomic_DNA"/>
</dbReference>
<dbReference type="AlphaFoldDB" id="A0A0V0XXL6"/>
<evidence type="ECO:0000313" key="2">
    <source>
        <dbReference type="EMBL" id="KRY89242.1"/>
    </source>
</evidence>
<evidence type="ECO:0000313" key="4">
    <source>
        <dbReference type="Proteomes" id="UP000054995"/>
    </source>
</evidence>
<comment type="caution">
    <text evidence="1">The sequence shown here is derived from an EMBL/GenBank/DDBJ whole genome shotgun (WGS) entry which is preliminary data.</text>
</comment>
<keyword evidence="4" id="KW-1185">Reference proteome</keyword>
<dbReference type="Proteomes" id="UP000054815">
    <property type="component" value="Unassembled WGS sequence"/>
</dbReference>
<gene>
    <name evidence="2" type="ORF">T4D_16818</name>
    <name evidence="1" type="ORF">T4E_11392</name>
</gene>
<proteinExistence type="predicted"/>
<dbReference type="EMBL" id="JYDU01000104">
    <property type="protein sequence ID" value="KRX92758.1"/>
    <property type="molecule type" value="Genomic_DNA"/>
</dbReference>
<reference evidence="3 4" key="1">
    <citation type="submission" date="2015-01" db="EMBL/GenBank/DDBJ databases">
        <title>Evolution of Trichinella species and genotypes.</title>
        <authorList>
            <person name="Korhonen P.K."/>
            <person name="Edoardo P."/>
            <person name="Giuseppe L.R."/>
            <person name="Gasser R.B."/>
        </authorList>
    </citation>
    <scope>NUCLEOTIDE SEQUENCE [LARGE SCALE GENOMIC DNA]</scope>
    <source>
        <strain evidence="1">ISS141</strain>
        <strain evidence="2">ISS470</strain>
    </source>
</reference>
<protein>
    <submittedName>
        <fullName evidence="1">Uncharacterized protein</fullName>
    </submittedName>
</protein>
<accession>A0A0V0XXL6</accession>
<organism evidence="1 3">
    <name type="scientific">Trichinella pseudospiralis</name>
    <name type="common">Parasitic roundworm</name>
    <dbReference type="NCBI Taxonomy" id="6337"/>
    <lineage>
        <taxon>Eukaryota</taxon>
        <taxon>Metazoa</taxon>
        <taxon>Ecdysozoa</taxon>
        <taxon>Nematoda</taxon>
        <taxon>Enoplea</taxon>
        <taxon>Dorylaimia</taxon>
        <taxon>Trichinellida</taxon>
        <taxon>Trichinellidae</taxon>
        <taxon>Trichinella</taxon>
    </lineage>
</organism>
<dbReference type="Proteomes" id="UP000054995">
    <property type="component" value="Unassembled WGS sequence"/>
</dbReference>
<sequence>MDVSHNGQPTQLHVVVQRNSLVCFFNLTSTVKMTDHCPGRLIRNLVHCKLGRQLASGQVLGFA</sequence>